<dbReference type="Gene3D" id="3.40.1390.20">
    <property type="entry name" value="HprK N-terminal domain-like"/>
    <property type="match status" value="1"/>
</dbReference>
<evidence type="ECO:0000256" key="11">
    <source>
        <dbReference type="ARBA" id="ARBA00031108"/>
    </source>
</evidence>
<evidence type="ECO:0000256" key="7">
    <source>
        <dbReference type="ARBA" id="ARBA00021528"/>
    </source>
</evidence>
<dbReference type="eggNOG" id="COG0280">
    <property type="taxonomic scope" value="Bacteria"/>
</dbReference>
<dbReference type="InterPro" id="IPR050500">
    <property type="entry name" value="Phos_Acetyltrans/Butyryltrans"/>
</dbReference>
<dbReference type="FunFam" id="3.40.50.10750:FF:000001">
    <property type="entry name" value="Phosphate acetyltransferase"/>
    <property type="match status" value="1"/>
</dbReference>
<comment type="similarity">
    <text evidence="4 12">In the N-terminal section; belongs to the CobB/CobQ family.</text>
</comment>
<dbReference type="SUPFAM" id="SSF53659">
    <property type="entry name" value="Isocitrate/Isopropylmalate dehydrogenase-like"/>
    <property type="match status" value="1"/>
</dbReference>
<accession>A0A023C1A6</accession>
<dbReference type="NCBIfam" id="NF007233">
    <property type="entry name" value="PRK09653.1"/>
    <property type="match status" value="1"/>
</dbReference>
<sequence>MSKAVYIATIEPNSGKSIVVLGMMRMLLGKVARVGYFRPIIDDPKEGEVDNHINTVISHFELDINFKKAYAYTRSEVLQKYNQGKSGEIIDGIIKKFKNLEERFDFILVEGTDFSDEGNIIEFDINVIIAKNLGIPAVIVASGIDKQNDEIVGNLKLAYDTFNSKDVEVLAMVANKVTQGCEKQLESSFEKDFGNNVDRIIIPKVNSLINPTIKEIVNELEGNVLFGKEYLNNQAGSFGVGAMQLRNYLTHLKDNSLVITPGDRADIILGVLQANISDNYPKISGIILTGGIIPEPPILKLIEGVSLSFPIISVPSGTFSITNKIGAIKSKIYLDNLQKINTSISIFEKYVNEDRLADKLITFKSEGLTPRMFQYNLLKRALKHKKHIVLPEGSDERILRATSRLLASGVVDITLIGNEKKIKSKVIKLDIPIDFDKIQIVFPTESPYYDEYVQTFYELRKHKNVNLDMAKDMMADVSYFGTMMIYKGHADGMVSGAVHTTQHTIRPALQFIKTKPGVKVVSSVFFMCLADRVSVFGDCAINPNPNAEQLAEIAISSSESAAAFGIEPKVAMLSYSSGTSGKGEDVEIVREATAIVKEKHPDLKIEGPIQYDAAVDLEVGQSKLPNSEVAGQASVLIFPDLNTGNNTYKAIQRETGALAIGPMLQGLNKPVNDLSRGCTVDDVYNTVIITAIQAQGL</sequence>
<dbReference type="RefSeq" id="WP_034238919.1">
    <property type="nucleotide sequence ID" value="NZ_AQRA01000001.1"/>
</dbReference>
<comment type="function">
    <text evidence="12">Involved in acetate metabolism.</text>
</comment>
<dbReference type="InterPro" id="IPR027417">
    <property type="entry name" value="P-loop_NTPase"/>
</dbReference>
<dbReference type="InterPro" id="IPR010766">
    <property type="entry name" value="DRTGG"/>
</dbReference>
<keyword evidence="9 12" id="KW-0808">Transferase</keyword>
<dbReference type="UniPathway" id="UPA00340">
    <property type="reaction ID" value="UER00459"/>
</dbReference>
<evidence type="ECO:0000256" key="1">
    <source>
        <dbReference type="ARBA" id="ARBA00004496"/>
    </source>
</evidence>
<keyword evidence="16" id="KW-1185">Reference proteome</keyword>
<comment type="subcellular location">
    <subcellularLocation>
        <location evidence="1 12">Cytoplasm</location>
    </subcellularLocation>
</comment>
<dbReference type="EMBL" id="AQRA01000001">
    <property type="protein sequence ID" value="EZH76014.1"/>
    <property type="molecule type" value="Genomic_DNA"/>
</dbReference>
<evidence type="ECO:0000313" key="16">
    <source>
        <dbReference type="Proteomes" id="UP000023541"/>
    </source>
</evidence>
<dbReference type="STRING" id="1317122.ATO12_04285"/>
<gene>
    <name evidence="15" type="ORF">ATO12_04285</name>
</gene>
<dbReference type="EC" id="2.3.1.8" evidence="6 12"/>
<comment type="caution">
    <text evidence="15">The sequence shown here is derived from an EMBL/GenBank/DDBJ whole genome shotgun (WGS) entry which is preliminary data.</text>
</comment>
<feature type="domain" description="Phosphate acetyl/butaryl transferase" evidence="13">
    <location>
        <begin position="372"/>
        <end position="691"/>
    </location>
</feature>
<dbReference type="InterPro" id="IPR016475">
    <property type="entry name" value="P-Actrans_bac"/>
</dbReference>
<evidence type="ECO:0000313" key="15">
    <source>
        <dbReference type="EMBL" id="EZH76014.1"/>
    </source>
</evidence>
<dbReference type="PANTHER" id="PTHR43356">
    <property type="entry name" value="PHOSPHATE ACETYLTRANSFERASE"/>
    <property type="match status" value="1"/>
</dbReference>
<comment type="domain">
    <text evidence="12">The N-terminal region seems to be important for proper quaternary structure. The C-terminal region contains the substrate-binding site.</text>
</comment>
<evidence type="ECO:0000256" key="2">
    <source>
        <dbReference type="ARBA" id="ARBA00004989"/>
    </source>
</evidence>
<dbReference type="PANTHER" id="PTHR43356:SF3">
    <property type="entry name" value="PHOSPHATE ACETYLTRANSFERASE"/>
    <property type="match status" value="1"/>
</dbReference>
<dbReference type="Pfam" id="PF13500">
    <property type="entry name" value="AAA_26"/>
    <property type="match status" value="1"/>
</dbReference>
<dbReference type="Gene3D" id="3.40.50.10950">
    <property type="match status" value="1"/>
</dbReference>
<keyword evidence="10 12" id="KW-0012">Acyltransferase</keyword>
<evidence type="ECO:0000256" key="6">
    <source>
        <dbReference type="ARBA" id="ARBA00012707"/>
    </source>
</evidence>
<dbReference type="InterPro" id="IPR042112">
    <property type="entry name" value="P_AcTrfase_dom2"/>
</dbReference>
<dbReference type="GO" id="GO:0006085">
    <property type="term" value="P:acetyl-CoA biosynthetic process"/>
    <property type="evidence" value="ECO:0007669"/>
    <property type="project" value="UniProtKB-UniPathway"/>
</dbReference>
<dbReference type="InterPro" id="IPR028979">
    <property type="entry name" value="Ser_kin/Pase_Hpr-like_N_sf"/>
</dbReference>
<dbReference type="Proteomes" id="UP000023541">
    <property type="component" value="Unassembled WGS sequence"/>
</dbReference>
<name>A0A023C1A6_9FLAO</name>
<dbReference type="InterPro" id="IPR004614">
    <property type="entry name" value="P_AcTrfase"/>
</dbReference>
<evidence type="ECO:0000256" key="8">
    <source>
        <dbReference type="ARBA" id="ARBA00022490"/>
    </source>
</evidence>
<dbReference type="Pfam" id="PF07085">
    <property type="entry name" value="DRTGG"/>
    <property type="match status" value="1"/>
</dbReference>
<dbReference type="AlphaFoldDB" id="A0A023C1A6"/>
<dbReference type="GO" id="GO:0008959">
    <property type="term" value="F:phosphate acetyltransferase activity"/>
    <property type="evidence" value="ECO:0007669"/>
    <property type="project" value="UniProtKB-EC"/>
</dbReference>
<dbReference type="eggNOG" id="COG0857">
    <property type="taxonomic scope" value="Bacteria"/>
</dbReference>
<evidence type="ECO:0000256" key="5">
    <source>
        <dbReference type="ARBA" id="ARBA00011643"/>
    </source>
</evidence>
<evidence type="ECO:0000259" key="14">
    <source>
        <dbReference type="Pfam" id="PF07085"/>
    </source>
</evidence>
<evidence type="ECO:0000256" key="4">
    <source>
        <dbReference type="ARBA" id="ARBA00009786"/>
    </source>
</evidence>
<dbReference type="InterPro" id="IPR002505">
    <property type="entry name" value="PTA_PTB"/>
</dbReference>
<dbReference type="Gene3D" id="3.40.50.300">
    <property type="entry name" value="P-loop containing nucleotide triphosphate hydrolases"/>
    <property type="match status" value="1"/>
</dbReference>
<evidence type="ECO:0000256" key="10">
    <source>
        <dbReference type="ARBA" id="ARBA00023315"/>
    </source>
</evidence>
<feature type="domain" description="DRTGG" evidence="14">
    <location>
        <begin position="215"/>
        <end position="325"/>
    </location>
</feature>
<dbReference type="InterPro" id="IPR042113">
    <property type="entry name" value="P_AcTrfase_dom1"/>
</dbReference>
<dbReference type="SUPFAM" id="SSF75138">
    <property type="entry name" value="HprK N-terminal domain-like"/>
    <property type="match status" value="1"/>
</dbReference>
<comment type="pathway">
    <text evidence="2 12">Metabolic intermediate biosynthesis; acetyl-CoA biosynthesis; acetyl-CoA from acetate: step 2/2.</text>
</comment>
<evidence type="ECO:0000256" key="3">
    <source>
        <dbReference type="ARBA" id="ARBA00008756"/>
    </source>
</evidence>
<evidence type="ECO:0000256" key="9">
    <source>
        <dbReference type="ARBA" id="ARBA00022679"/>
    </source>
</evidence>
<comment type="similarity">
    <text evidence="3 12">In the C-terminal section; belongs to the phosphate acetyltransferase and butyryltransferase family.</text>
</comment>
<dbReference type="Gene3D" id="3.40.50.10750">
    <property type="entry name" value="Isocitrate/Isopropylmalate dehydrogenase-like"/>
    <property type="match status" value="1"/>
</dbReference>
<reference evidence="15 16" key="1">
    <citation type="submission" date="2014-04" db="EMBL/GenBank/DDBJ databases">
        <title>Aquimarina sp. 22II-S11-z7 Genome Sequencing.</title>
        <authorList>
            <person name="Lai Q."/>
        </authorList>
    </citation>
    <scope>NUCLEOTIDE SEQUENCE [LARGE SCALE GENOMIC DNA]</scope>
    <source>
        <strain evidence="15 16">22II-S11-z7</strain>
    </source>
</reference>
<evidence type="ECO:0000259" key="13">
    <source>
        <dbReference type="Pfam" id="PF01515"/>
    </source>
</evidence>
<proteinExistence type="inferred from homology"/>
<keyword evidence="8 12" id="KW-0963">Cytoplasm</keyword>
<protein>
    <recommendedName>
        <fullName evidence="7 12">Phosphate acetyltransferase</fullName>
        <ecNumber evidence="6 12">2.3.1.8</ecNumber>
    </recommendedName>
    <alternativeName>
        <fullName evidence="11 12">Phosphotransacetylase</fullName>
    </alternativeName>
</protein>
<comment type="catalytic activity">
    <reaction evidence="12">
        <text>acetyl-CoA + phosphate = acetyl phosphate + CoA</text>
        <dbReference type="Rhea" id="RHEA:19521"/>
        <dbReference type="ChEBI" id="CHEBI:22191"/>
        <dbReference type="ChEBI" id="CHEBI:43474"/>
        <dbReference type="ChEBI" id="CHEBI:57287"/>
        <dbReference type="ChEBI" id="CHEBI:57288"/>
        <dbReference type="EC" id="2.3.1.8"/>
    </reaction>
</comment>
<dbReference type="GO" id="GO:0005737">
    <property type="term" value="C:cytoplasm"/>
    <property type="evidence" value="ECO:0007669"/>
    <property type="project" value="UniProtKB-SubCell"/>
</dbReference>
<dbReference type="PIRSF" id="PIRSF006107">
    <property type="entry name" value="PhpActrans_proteobac"/>
    <property type="match status" value="1"/>
</dbReference>
<organism evidence="15 16">
    <name type="scientific">Aquimarina atlantica</name>
    <dbReference type="NCBI Taxonomy" id="1317122"/>
    <lineage>
        <taxon>Bacteria</taxon>
        <taxon>Pseudomonadati</taxon>
        <taxon>Bacteroidota</taxon>
        <taxon>Flavobacteriia</taxon>
        <taxon>Flavobacteriales</taxon>
        <taxon>Flavobacteriaceae</taxon>
        <taxon>Aquimarina</taxon>
    </lineage>
</organism>
<dbReference type="NCBIfam" id="TIGR00651">
    <property type="entry name" value="pta"/>
    <property type="match status" value="1"/>
</dbReference>
<dbReference type="OrthoDB" id="9805787at2"/>
<evidence type="ECO:0000256" key="12">
    <source>
        <dbReference type="PIRNR" id="PIRNR006107"/>
    </source>
</evidence>
<comment type="subunit">
    <text evidence="5">Homohexamer.</text>
</comment>
<dbReference type="CDD" id="cd03109">
    <property type="entry name" value="DTBS"/>
    <property type="match status" value="1"/>
</dbReference>
<dbReference type="SUPFAM" id="SSF52540">
    <property type="entry name" value="P-loop containing nucleoside triphosphate hydrolases"/>
    <property type="match status" value="1"/>
</dbReference>
<dbReference type="Pfam" id="PF01515">
    <property type="entry name" value="PTA_PTB"/>
    <property type="match status" value="1"/>
</dbReference>
<dbReference type="NCBIfam" id="NF004167">
    <property type="entry name" value="PRK05632.1"/>
    <property type="match status" value="1"/>
</dbReference>